<dbReference type="RefSeq" id="WP_305104649.1">
    <property type="nucleotide sequence ID" value="NZ_JAUTWS010000013.1"/>
</dbReference>
<proteinExistence type="predicted"/>
<evidence type="ECO:0000313" key="2">
    <source>
        <dbReference type="Proteomes" id="UP001243009"/>
    </source>
</evidence>
<dbReference type="Proteomes" id="UP001243009">
    <property type="component" value="Unassembled WGS sequence"/>
</dbReference>
<comment type="caution">
    <text evidence="1">The sequence shown here is derived from an EMBL/GenBank/DDBJ whole genome shotgun (WGS) entry which is preliminary data.</text>
</comment>
<sequence>MHVRAHDDEWEQVWATYDQTSADAMPAVPPVAAAPVVRGVRERGRGGLLLGALLLALLPAATQPPLHAPLQVLAAADSLSPVEALLPPLAVALGRLAGESDAAACFALSLRPGGGACRP</sequence>
<accession>A0ABT9E0Y3</accession>
<keyword evidence="2" id="KW-1185">Reference proteome</keyword>
<name>A0ABT9E0Y3_9PROT</name>
<gene>
    <name evidence="1" type="ORF">Q7A36_15630</name>
</gene>
<organism evidence="1 2">
    <name type="scientific">Paracraurococcus lichenis</name>
    <dbReference type="NCBI Taxonomy" id="3064888"/>
    <lineage>
        <taxon>Bacteria</taxon>
        <taxon>Pseudomonadati</taxon>
        <taxon>Pseudomonadota</taxon>
        <taxon>Alphaproteobacteria</taxon>
        <taxon>Acetobacterales</taxon>
        <taxon>Roseomonadaceae</taxon>
        <taxon>Paracraurococcus</taxon>
    </lineage>
</organism>
<reference evidence="1 2" key="1">
    <citation type="submission" date="2023-08" db="EMBL/GenBank/DDBJ databases">
        <title>The draft genome sequence of Paracraurococcus sp. LOR1-02.</title>
        <authorList>
            <person name="Kingkaew E."/>
            <person name="Tanasupawat S."/>
        </authorList>
    </citation>
    <scope>NUCLEOTIDE SEQUENCE [LARGE SCALE GENOMIC DNA]</scope>
    <source>
        <strain evidence="1 2">LOR1-02</strain>
    </source>
</reference>
<protein>
    <submittedName>
        <fullName evidence="1">Uncharacterized protein</fullName>
    </submittedName>
</protein>
<evidence type="ECO:0000313" key="1">
    <source>
        <dbReference type="EMBL" id="MDO9709782.1"/>
    </source>
</evidence>
<dbReference type="EMBL" id="JAUTWS010000013">
    <property type="protein sequence ID" value="MDO9709782.1"/>
    <property type="molecule type" value="Genomic_DNA"/>
</dbReference>